<dbReference type="Proteomes" id="UP000012960">
    <property type="component" value="Unplaced"/>
</dbReference>
<dbReference type="Gramene" id="Ma05_t20030.1">
    <property type="protein sequence ID" value="Ma05_p20030.1"/>
    <property type="gene ID" value="Ma05_g20030"/>
</dbReference>
<keyword evidence="1" id="KW-1133">Transmembrane helix</keyword>
<evidence type="ECO:0000313" key="4">
    <source>
        <dbReference type="Proteomes" id="UP000012960"/>
    </source>
</evidence>
<dbReference type="EnsemblPlants" id="Ma05_t20030.1">
    <property type="protein sequence ID" value="Ma05_p20030.1"/>
    <property type="gene ID" value="Ma05_g20030"/>
</dbReference>
<gene>
    <name evidence="2" type="ORF">GSMUA_268860.1</name>
</gene>
<accession>A0A804J6G7</accession>
<dbReference type="InParanoid" id="A0A804J6G7"/>
<name>A0A804J6G7_MUSAM</name>
<evidence type="ECO:0000313" key="3">
    <source>
        <dbReference type="EnsemblPlants" id="Ma05_p20030.1"/>
    </source>
</evidence>
<reference evidence="3" key="2">
    <citation type="submission" date="2021-05" db="UniProtKB">
        <authorList>
            <consortium name="EnsemblPlants"/>
        </authorList>
    </citation>
    <scope>IDENTIFICATION</scope>
    <source>
        <strain evidence="3">subsp. malaccensis</strain>
    </source>
</reference>
<dbReference type="EMBL" id="HG996470">
    <property type="protein sequence ID" value="CAG1838709.1"/>
    <property type="molecule type" value="Genomic_DNA"/>
</dbReference>
<protein>
    <submittedName>
        <fullName evidence="2">(wild Malaysian banana) hypothetical protein</fullName>
    </submittedName>
</protein>
<evidence type="ECO:0000313" key="2">
    <source>
        <dbReference type="EMBL" id="CAG1838709.1"/>
    </source>
</evidence>
<organism evidence="3 4">
    <name type="scientific">Musa acuminata subsp. malaccensis</name>
    <name type="common">Wild banana</name>
    <name type="synonym">Musa malaccensis</name>
    <dbReference type="NCBI Taxonomy" id="214687"/>
    <lineage>
        <taxon>Eukaryota</taxon>
        <taxon>Viridiplantae</taxon>
        <taxon>Streptophyta</taxon>
        <taxon>Embryophyta</taxon>
        <taxon>Tracheophyta</taxon>
        <taxon>Spermatophyta</taxon>
        <taxon>Magnoliopsida</taxon>
        <taxon>Liliopsida</taxon>
        <taxon>Zingiberales</taxon>
        <taxon>Musaceae</taxon>
        <taxon>Musa</taxon>
    </lineage>
</organism>
<feature type="transmembrane region" description="Helical" evidence="1">
    <location>
        <begin position="6"/>
        <end position="25"/>
    </location>
</feature>
<keyword evidence="1" id="KW-0812">Transmembrane</keyword>
<evidence type="ECO:0000256" key="1">
    <source>
        <dbReference type="SAM" id="Phobius"/>
    </source>
</evidence>
<keyword evidence="4" id="KW-1185">Reference proteome</keyword>
<reference evidence="2" key="1">
    <citation type="submission" date="2021-03" db="EMBL/GenBank/DDBJ databases">
        <authorList>
            <consortium name="Genoscope - CEA"/>
            <person name="William W."/>
        </authorList>
    </citation>
    <scope>NUCLEOTIDE SEQUENCE</scope>
    <source>
        <strain evidence="2">Doubled-haploid Pahang</strain>
    </source>
</reference>
<proteinExistence type="predicted"/>
<keyword evidence="1" id="KW-0472">Membrane</keyword>
<dbReference type="AlphaFoldDB" id="A0A804J6G7"/>
<sequence>MFILKVIFFNKIFYFHAYFLLCLLLRRPIRSLERSRKHSGRGSSSFVFLLPSSLTGRTNGSFHVQTPRGQPKAGIWNRFLYLATCKDFPSFLRILWLN</sequence>